<gene>
    <name evidence="11" type="ORF">ADU59_14185</name>
</gene>
<name>A0A1C7P1I1_9HYPH</name>
<dbReference type="Gene3D" id="2.40.420.20">
    <property type="match status" value="1"/>
</dbReference>
<dbReference type="Pfam" id="PF25967">
    <property type="entry name" value="RND-MFP_C"/>
    <property type="match status" value="1"/>
</dbReference>
<dbReference type="Gene3D" id="2.40.30.170">
    <property type="match status" value="1"/>
</dbReference>
<keyword evidence="12" id="KW-1185">Reference proteome</keyword>
<sequence>MTRKAIGTIVPIASTALSSLASGIVAEVLVKDGADVKAGDLLVQLDDRTIKANIQRDTATLTKDQATLDDANTTLKRVQALSNAGAQTQQQLDDAVAAAKQAEGAIAVDQANLAADKVALTQTQIRAPFDGKLGVILFSPGAYVAPGADIVTLTQMKPVYAEFTLAEPDLDLARSALSAGKLNVRIAPMMSQDDTTAASGPIVFIDNAVDPASGTFKLRALLENADSAFWPGQSLDITVNAGEKDGLVIVPAVSLQPHDDGSICYVVGQDNTVQVRKVEVALSAGDTAGIARGLEKGEVVVTEGQAGLVEGTHVTVVSAPEPTAEKVADSASDAGAAQ</sequence>
<dbReference type="Pfam" id="PF25944">
    <property type="entry name" value="Beta-barrel_RND"/>
    <property type="match status" value="1"/>
</dbReference>
<comment type="similarity">
    <text evidence="2">Belongs to the membrane fusion protein (MFP) (TC 8.A.1) family.</text>
</comment>
<dbReference type="Pfam" id="PF25917">
    <property type="entry name" value="BSH_RND"/>
    <property type="match status" value="1"/>
</dbReference>
<evidence type="ECO:0000259" key="9">
    <source>
        <dbReference type="Pfam" id="PF25944"/>
    </source>
</evidence>
<dbReference type="STRING" id="1612624.ADU59_14185"/>
<evidence type="ECO:0000256" key="1">
    <source>
        <dbReference type="ARBA" id="ARBA00004236"/>
    </source>
</evidence>
<dbReference type="GO" id="GO:1990281">
    <property type="term" value="C:efflux pump complex"/>
    <property type="evidence" value="ECO:0007669"/>
    <property type="project" value="TreeGrafter"/>
</dbReference>
<dbReference type="Gene3D" id="2.40.50.100">
    <property type="match status" value="1"/>
</dbReference>
<keyword evidence="6" id="KW-0472">Membrane</keyword>
<dbReference type="SUPFAM" id="SSF111369">
    <property type="entry name" value="HlyD-like secretion proteins"/>
    <property type="match status" value="1"/>
</dbReference>
<protein>
    <submittedName>
        <fullName evidence="11">Uncharacterized protein</fullName>
    </submittedName>
</protein>
<dbReference type="PANTHER" id="PTHR30469">
    <property type="entry name" value="MULTIDRUG RESISTANCE PROTEIN MDTA"/>
    <property type="match status" value="1"/>
</dbReference>
<evidence type="ECO:0000259" key="7">
    <source>
        <dbReference type="Pfam" id="PF25876"/>
    </source>
</evidence>
<comment type="caution">
    <text evidence="11">The sequence shown here is derived from an EMBL/GenBank/DDBJ whole genome shotgun (WGS) entry which is preliminary data.</text>
</comment>
<evidence type="ECO:0000256" key="4">
    <source>
        <dbReference type="ARBA" id="ARBA00022475"/>
    </source>
</evidence>
<dbReference type="InterPro" id="IPR006143">
    <property type="entry name" value="RND_pump_MFP"/>
</dbReference>
<dbReference type="InterPro" id="IPR058625">
    <property type="entry name" value="MdtA-like_BSH"/>
</dbReference>
<dbReference type="GO" id="GO:0015562">
    <property type="term" value="F:efflux transmembrane transporter activity"/>
    <property type="evidence" value="ECO:0007669"/>
    <property type="project" value="TreeGrafter"/>
</dbReference>
<dbReference type="Pfam" id="PF25876">
    <property type="entry name" value="HH_MFP_RND"/>
    <property type="match status" value="1"/>
</dbReference>
<feature type="domain" description="Multidrug resistance protein MdtA-like C-terminal permuted SH3" evidence="10">
    <location>
        <begin position="248"/>
        <end position="304"/>
    </location>
</feature>
<accession>A0A1C7P1I1</accession>
<evidence type="ECO:0000256" key="3">
    <source>
        <dbReference type="ARBA" id="ARBA00022448"/>
    </source>
</evidence>
<feature type="domain" description="Multidrug resistance protein MdtA-like beta-barrel" evidence="9">
    <location>
        <begin position="158"/>
        <end position="241"/>
    </location>
</feature>
<organism evidence="11 12">
    <name type="scientific">Pararhizobium polonicum</name>
    <dbReference type="NCBI Taxonomy" id="1612624"/>
    <lineage>
        <taxon>Bacteria</taxon>
        <taxon>Pseudomonadati</taxon>
        <taxon>Pseudomonadota</taxon>
        <taxon>Alphaproteobacteria</taxon>
        <taxon>Hyphomicrobiales</taxon>
        <taxon>Rhizobiaceae</taxon>
        <taxon>Rhizobium/Agrobacterium group</taxon>
        <taxon>Pararhizobium</taxon>
    </lineage>
</organism>
<feature type="domain" description="Multidrug resistance protein MdtA-like barrel-sandwich hybrid" evidence="8">
    <location>
        <begin position="21"/>
        <end position="148"/>
    </location>
</feature>
<dbReference type="PATRIC" id="fig|1612624.7.peg.4747"/>
<keyword evidence="5" id="KW-0997">Cell inner membrane</keyword>
<dbReference type="NCBIfam" id="TIGR01730">
    <property type="entry name" value="RND_mfp"/>
    <property type="match status" value="1"/>
</dbReference>
<dbReference type="InterPro" id="IPR058627">
    <property type="entry name" value="MdtA-like_C"/>
</dbReference>
<evidence type="ECO:0000313" key="11">
    <source>
        <dbReference type="EMBL" id="OBZ95098.1"/>
    </source>
</evidence>
<dbReference type="InterPro" id="IPR058624">
    <property type="entry name" value="MdtA-like_HH"/>
</dbReference>
<proteinExistence type="inferred from homology"/>
<dbReference type="PANTHER" id="PTHR30469:SF36">
    <property type="entry name" value="BLL3903 PROTEIN"/>
    <property type="match status" value="1"/>
</dbReference>
<reference evidence="11 12" key="1">
    <citation type="journal article" date="2016" name="Syst. Appl. Microbiol.">
        <title>Pararhizobium polonicum sp. nov. isolated from tumors on stone fruit rootstocks.</title>
        <authorList>
            <person name="Pulawska J."/>
            <person name="Kuzmanovic N."/>
            <person name="Willems A."/>
            <person name="Pothier J.F."/>
        </authorList>
    </citation>
    <scope>NUCLEOTIDE SEQUENCE [LARGE SCALE GENOMIC DNA]</scope>
    <source>
        <strain evidence="11 12">F5.1</strain>
    </source>
</reference>
<evidence type="ECO:0000313" key="12">
    <source>
        <dbReference type="Proteomes" id="UP000093111"/>
    </source>
</evidence>
<dbReference type="Gene3D" id="1.10.287.470">
    <property type="entry name" value="Helix hairpin bin"/>
    <property type="match status" value="1"/>
</dbReference>
<dbReference type="EMBL" id="LGLV01000008">
    <property type="protein sequence ID" value="OBZ95098.1"/>
    <property type="molecule type" value="Genomic_DNA"/>
</dbReference>
<keyword evidence="4" id="KW-1003">Cell membrane</keyword>
<dbReference type="InterPro" id="IPR058626">
    <property type="entry name" value="MdtA-like_b-barrel"/>
</dbReference>
<evidence type="ECO:0000259" key="8">
    <source>
        <dbReference type="Pfam" id="PF25917"/>
    </source>
</evidence>
<evidence type="ECO:0000256" key="2">
    <source>
        <dbReference type="ARBA" id="ARBA00009477"/>
    </source>
</evidence>
<evidence type="ECO:0000259" key="10">
    <source>
        <dbReference type="Pfam" id="PF25967"/>
    </source>
</evidence>
<feature type="domain" description="Multidrug resistance protein MdtA-like alpha-helical hairpin" evidence="7">
    <location>
        <begin position="58"/>
        <end position="123"/>
    </location>
</feature>
<evidence type="ECO:0000256" key="6">
    <source>
        <dbReference type="ARBA" id="ARBA00023136"/>
    </source>
</evidence>
<dbReference type="AlphaFoldDB" id="A0A1C7P1I1"/>
<dbReference type="Proteomes" id="UP000093111">
    <property type="component" value="Unassembled WGS sequence"/>
</dbReference>
<keyword evidence="3" id="KW-0813">Transport</keyword>
<evidence type="ECO:0000256" key="5">
    <source>
        <dbReference type="ARBA" id="ARBA00022519"/>
    </source>
</evidence>
<comment type="subcellular location">
    <subcellularLocation>
        <location evidence="1">Cell membrane</location>
    </subcellularLocation>
</comment>